<organism evidence="7 8">
    <name type="scientific">Nocardioides humi</name>
    <dbReference type="NCBI Taxonomy" id="449461"/>
    <lineage>
        <taxon>Bacteria</taxon>
        <taxon>Bacillati</taxon>
        <taxon>Actinomycetota</taxon>
        <taxon>Actinomycetes</taxon>
        <taxon>Propionibacteriales</taxon>
        <taxon>Nocardioidaceae</taxon>
        <taxon>Nocardioides</taxon>
    </lineage>
</organism>
<sequence>MVQPVTTSSTVVDRMSRAQVVAVGICLLIAVLDGLDAQLIAYAAPSIVKEFGFGPASFGVVFSSSLLGMALGSVVFGMLADRIGRKPVMVVATSTFAFATLLIPAYADSISSFMVIRFLAGIGLGGVTPSLIAMIAENTPLRSRSMSVTAAVGCLSLGAFFGGIVARWMIPAHGWRSIFVVGGVVPLVLVVVMMVGLRRLETSVPKEGATAGSSSPAELFRSGRGGSTLVLWTVFFANLLVMYALLNWLPTLFVKAGHSEGTATIGGSLFALGGFAGGVVIGLLMDRLGRPHAILVLAYVLGLIGIATVATADRTALLMLGIVLAGVGVVGGQTGISALAVALYPPRVRGAGVGWAYAIGRVGSIVGPTLSGLLVASGLEVNAIIGTAAIPAAVAGLGVVVLAALGVRRIRGAAPVSSSV</sequence>
<protein>
    <submittedName>
        <fullName evidence="7">3-(3-hydroxy-phenyl)propionate transporter MhpT</fullName>
    </submittedName>
</protein>
<dbReference type="SUPFAM" id="SSF103473">
    <property type="entry name" value="MFS general substrate transporter"/>
    <property type="match status" value="1"/>
</dbReference>
<dbReference type="Proteomes" id="UP001500842">
    <property type="component" value="Unassembled WGS sequence"/>
</dbReference>
<accession>A0ABN2BR82</accession>
<feature type="transmembrane region" description="Helical" evidence="5">
    <location>
        <begin position="148"/>
        <end position="170"/>
    </location>
</feature>
<evidence type="ECO:0000256" key="4">
    <source>
        <dbReference type="ARBA" id="ARBA00023136"/>
    </source>
</evidence>
<dbReference type="PANTHER" id="PTHR23508">
    <property type="entry name" value="CARBOXYLIC ACID TRANSPORTER PROTEIN HOMOLOG"/>
    <property type="match status" value="1"/>
</dbReference>
<feature type="transmembrane region" description="Helical" evidence="5">
    <location>
        <begin position="56"/>
        <end position="76"/>
    </location>
</feature>
<keyword evidence="2 5" id="KW-0812">Transmembrane</keyword>
<keyword evidence="8" id="KW-1185">Reference proteome</keyword>
<dbReference type="InterPro" id="IPR020846">
    <property type="entry name" value="MFS_dom"/>
</dbReference>
<evidence type="ECO:0000256" key="1">
    <source>
        <dbReference type="ARBA" id="ARBA00004651"/>
    </source>
</evidence>
<feature type="transmembrane region" description="Helical" evidence="5">
    <location>
        <begin position="176"/>
        <end position="197"/>
    </location>
</feature>
<reference evidence="7 8" key="1">
    <citation type="journal article" date="2019" name="Int. J. Syst. Evol. Microbiol.">
        <title>The Global Catalogue of Microorganisms (GCM) 10K type strain sequencing project: providing services to taxonomists for standard genome sequencing and annotation.</title>
        <authorList>
            <consortium name="The Broad Institute Genomics Platform"/>
            <consortium name="The Broad Institute Genome Sequencing Center for Infectious Disease"/>
            <person name="Wu L."/>
            <person name="Ma J."/>
        </authorList>
    </citation>
    <scope>NUCLEOTIDE SEQUENCE [LARGE SCALE GENOMIC DNA]</scope>
    <source>
        <strain evidence="7 8">JCM 14942</strain>
    </source>
</reference>
<evidence type="ECO:0000313" key="7">
    <source>
        <dbReference type="EMBL" id="GAA1546051.1"/>
    </source>
</evidence>
<feature type="transmembrane region" description="Helical" evidence="5">
    <location>
        <begin position="318"/>
        <end position="343"/>
    </location>
</feature>
<feature type="transmembrane region" description="Helical" evidence="5">
    <location>
        <begin position="383"/>
        <end position="407"/>
    </location>
</feature>
<comment type="subcellular location">
    <subcellularLocation>
        <location evidence="1">Cell membrane</location>
        <topology evidence="1">Multi-pass membrane protein</topology>
    </subcellularLocation>
</comment>
<dbReference type="EMBL" id="BAAAOR010000041">
    <property type="protein sequence ID" value="GAA1546051.1"/>
    <property type="molecule type" value="Genomic_DNA"/>
</dbReference>
<evidence type="ECO:0000256" key="3">
    <source>
        <dbReference type="ARBA" id="ARBA00022989"/>
    </source>
</evidence>
<evidence type="ECO:0000256" key="5">
    <source>
        <dbReference type="SAM" id="Phobius"/>
    </source>
</evidence>
<feature type="transmembrane region" description="Helical" evidence="5">
    <location>
        <begin position="88"/>
        <end position="107"/>
    </location>
</feature>
<feature type="transmembrane region" description="Helical" evidence="5">
    <location>
        <begin position="20"/>
        <end position="44"/>
    </location>
</feature>
<keyword evidence="4 5" id="KW-0472">Membrane</keyword>
<evidence type="ECO:0000259" key="6">
    <source>
        <dbReference type="PROSITE" id="PS50850"/>
    </source>
</evidence>
<feature type="transmembrane region" description="Helical" evidence="5">
    <location>
        <begin position="292"/>
        <end position="312"/>
    </location>
</feature>
<dbReference type="Gene3D" id="1.20.1250.20">
    <property type="entry name" value="MFS general substrate transporter like domains"/>
    <property type="match status" value="2"/>
</dbReference>
<dbReference type="InterPro" id="IPR036259">
    <property type="entry name" value="MFS_trans_sf"/>
</dbReference>
<feature type="transmembrane region" description="Helical" evidence="5">
    <location>
        <begin position="229"/>
        <end position="249"/>
    </location>
</feature>
<evidence type="ECO:0000313" key="8">
    <source>
        <dbReference type="Proteomes" id="UP001500842"/>
    </source>
</evidence>
<evidence type="ECO:0000256" key="2">
    <source>
        <dbReference type="ARBA" id="ARBA00022692"/>
    </source>
</evidence>
<proteinExistence type="predicted"/>
<dbReference type="InterPro" id="IPR011701">
    <property type="entry name" value="MFS"/>
</dbReference>
<dbReference type="RefSeq" id="WP_141005663.1">
    <property type="nucleotide sequence ID" value="NZ_BAAAOR010000041.1"/>
</dbReference>
<gene>
    <name evidence="7" type="primary">mhpT</name>
    <name evidence="7" type="ORF">GCM10009788_55510</name>
</gene>
<feature type="transmembrane region" description="Helical" evidence="5">
    <location>
        <begin position="261"/>
        <end position="285"/>
    </location>
</feature>
<keyword evidence="3 5" id="KW-1133">Transmembrane helix</keyword>
<feature type="transmembrane region" description="Helical" evidence="5">
    <location>
        <begin position="355"/>
        <end position="377"/>
    </location>
</feature>
<feature type="transmembrane region" description="Helical" evidence="5">
    <location>
        <begin position="113"/>
        <end position="136"/>
    </location>
</feature>
<dbReference type="PROSITE" id="PS50850">
    <property type="entry name" value="MFS"/>
    <property type="match status" value="1"/>
</dbReference>
<comment type="caution">
    <text evidence="7">The sequence shown here is derived from an EMBL/GenBank/DDBJ whole genome shotgun (WGS) entry which is preliminary data.</text>
</comment>
<dbReference type="Pfam" id="PF07690">
    <property type="entry name" value="MFS_1"/>
    <property type="match status" value="1"/>
</dbReference>
<name>A0ABN2BR82_9ACTN</name>
<feature type="domain" description="Major facilitator superfamily (MFS) profile" evidence="6">
    <location>
        <begin position="22"/>
        <end position="410"/>
    </location>
</feature>
<dbReference type="PANTHER" id="PTHR23508:SF10">
    <property type="entry name" value="CARBOXYLIC ACID TRANSPORTER PROTEIN HOMOLOG"/>
    <property type="match status" value="1"/>
</dbReference>